<dbReference type="Gene3D" id="3.40.50.2300">
    <property type="match status" value="1"/>
</dbReference>
<dbReference type="SMART" id="SM00267">
    <property type="entry name" value="GGDEF"/>
    <property type="match status" value="1"/>
</dbReference>
<protein>
    <submittedName>
        <fullName evidence="7">Response regulator receiver modulated diguanylate cyclase/phosphodiesterase</fullName>
    </submittedName>
</protein>
<dbReference type="InterPro" id="IPR029787">
    <property type="entry name" value="Nucleotide_cyclase"/>
</dbReference>
<comment type="subcellular location">
    <subcellularLocation>
        <location evidence="2">Cell inner membrane</location>
    </subcellularLocation>
</comment>
<dbReference type="CDD" id="cd01948">
    <property type="entry name" value="EAL"/>
    <property type="match status" value="1"/>
</dbReference>
<dbReference type="SMART" id="SM00448">
    <property type="entry name" value="REC"/>
    <property type="match status" value="1"/>
</dbReference>
<dbReference type="InterPro" id="IPR000160">
    <property type="entry name" value="GGDEF_dom"/>
</dbReference>
<evidence type="ECO:0000256" key="1">
    <source>
        <dbReference type="ARBA" id="ARBA00001946"/>
    </source>
</evidence>
<sequence>MPSSAFSSLPTILIVDDQPSDALILKEAVADLGDALVARDGSMALDIARFRRPDLILLDIQLPGTNGFELCRQLKADPKLCDAAIMFVTSHTQADNEIRALELGGVDFIQKPLSIPVVRAHVKAHLNLRNEAKRLAYFDALTGLPNRSLLMDRATQAMQKAHRNMGKVALLLLDLDNFKGINDTMGHAQGDAVLKEIAARLSRCVRSIDTIGRPGGDEFVILLPEVTRLESVSDFAERVLQTLATPMRIDNNRYDLSASMGISIFPDDSDDLESLYRHADSAMYLAKKQGRNRYRFFSQAIESSSRARHLLEGHMRRAVEQGVFEVFYQLKRDTQHNRACGIEALIRWRKADGTLISPNDFIPLAEETGLIVQIGKQVLVKACNDAQRLRAEGLELPVSVNISTVQFREEAFLAMVTGILEQTGLPPHLLELEITEGVLAEDIVLTRQLLKDLKALGINIAIDDFGTGYSSLLYLKQLPIDVLKIDQSFVRDMLVSPRDTAIVEAIIRLAQALHLDLVAEGVESIEQAQHLQELGCSVMQGYLYARPVPFADLLQCLLDHVGRQQSHGL</sequence>
<name>A0A1N6QJB8_AQUAC</name>
<dbReference type="Pfam" id="PF00072">
    <property type="entry name" value="Response_reg"/>
    <property type="match status" value="1"/>
</dbReference>
<dbReference type="PROSITE" id="PS50887">
    <property type="entry name" value="GGDEF"/>
    <property type="match status" value="1"/>
</dbReference>
<dbReference type="PROSITE" id="PS50883">
    <property type="entry name" value="EAL"/>
    <property type="match status" value="1"/>
</dbReference>
<dbReference type="GO" id="GO:0003824">
    <property type="term" value="F:catalytic activity"/>
    <property type="evidence" value="ECO:0007669"/>
    <property type="project" value="UniProtKB-ARBA"/>
</dbReference>
<dbReference type="InterPro" id="IPR001633">
    <property type="entry name" value="EAL_dom"/>
</dbReference>
<dbReference type="PANTHER" id="PTHR44757:SF2">
    <property type="entry name" value="BIOFILM ARCHITECTURE MAINTENANCE PROTEIN MBAA"/>
    <property type="match status" value="1"/>
</dbReference>
<dbReference type="InterPro" id="IPR035919">
    <property type="entry name" value="EAL_sf"/>
</dbReference>
<accession>A0A1N6QJB8</accession>
<dbReference type="Proteomes" id="UP000185841">
    <property type="component" value="Unassembled WGS sequence"/>
</dbReference>
<evidence type="ECO:0000313" key="7">
    <source>
        <dbReference type="EMBL" id="SIQ16665.1"/>
    </source>
</evidence>
<dbReference type="EMBL" id="FTMP01000002">
    <property type="protein sequence ID" value="SIQ16665.1"/>
    <property type="molecule type" value="Genomic_DNA"/>
</dbReference>
<dbReference type="NCBIfam" id="TIGR00254">
    <property type="entry name" value="GGDEF"/>
    <property type="match status" value="1"/>
</dbReference>
<evidence type="ECO:0000256" key="2">
    <source>
        <dbReference type="ARBA" id="ARBA00004533"/>
    </source>
</evidence>
<evidence type="ECO:0000256" key="3">
    <source>
        <dbReference type="PROSITE-ProRule" id="PRU00169"/>
    </source>
</evidence>
<dbReference type="PROSITE" id="PS50110">
    <property type="entry name" value="RESPONSE_REGULATORY"/>
    <property type="match status" value="1"/>
</dbReference>
<dbReference type="PANTHER" id="PTHR44757">
    <property type="entry name" value="DIGUANYLATE CYCLASE DGCP"/>
    <property type="match status" value="1"/>
</dbReference>
<dbReference type="InterPro" id="IPR011006">
    <property type="entry name" value="CheY-like_superfamily"/>
</dbReference>
<dbReference type="Gene3D" id="3.30.70.270">
    <property type="match status" value="1"/>
</dbReference>
<dbReference type="SMART" id="SM00052">
    <property type="entry name" value="EAL"/>
    <property type="match status" value="1"/>
</dbReference>
<feature type="modified residue" description="4-aspartylphosphate" evidence="3">
    <location>
        <position position="59"/>
    </location>
</feature>
<dbReference type="Pfam" id="PF00990">
    <property type="entry name" value="GGDEF"/>
    <property type="match status" value="1"/>
</dbReference>
<dbReference type="RefSeq" id="WP_076425447.1">
    <property type="nucleotide sequence ID" value="NZ_FTMP01000002.1"/>
</dbReference>
<dbReference type="InterPro" id="IPR052155">
    <property type="entry name" value="Biofilm_reg_signaling"/>
</dbReference>
<keyword evidence="3" id="KW-0597">Phosphoprotein</keyword>
<dbReference type="Pfam" id="PF00563">
    <property type="entry name" value="EAL"/>
    <property type="match status" value="1"/>
</dbReference>
<evidence type="ECO:0000259" key="4">
    <source>
        <dbReference type="PROSITE" id="PS50110"/>
    </source>
</evidence>
<feature type="domain" description="Response regulatory" evidence="4">
    <location>
        <begin position="11"/>
        <end position="126"/>
    </location>
</feature>
<evidence type="ECO:0000313" key="8">
    <source>
        <dbReference type="Proteomes" id="UP000185841"/>
    </source>
</evidence>
<feature type="domain" description="GGDEF" evidence="6">
    <location>
        <begin position="166"/>
        <end position="299"/>
    </location>
</feature>
<dbReference type="InterPro" id="IPR043128">
    <property type="entry name" value="Rev_trsase/Diguanyl_cyclase"/>
</dbReference>
<dbReference type="GO" id="GO:0005886">
    <property type="term" value="C:plasma membrane"/>
    <property type="evidence" value="ECO:0007669"/>
    <property type="project" value="UniProtKB-SubCell"/>
</dbReference>
<feature type="domain" description="EAL" evidence="5">
    <location>
        <begin position="308"/>
        <end position="561"/>
    </location>
</feature>
<dbReference type="SUPFAM" id="SSF55073">
    <property type="entry name" value="Nucleotide cyclase"/>
    <property type="match status" value="1"/>
</dbReference>
<reference evidence="7 8" key="1">
    <citation type="submission" date="2017-01" db="EMBL/GenBank/DDBJ databases">
        <authorList>
            <person name="Mah S.A."/>
            <person name="Swanson W.J."/>
            <person name="Moy G.W."/>
            <person name="Vacquier V.D."/>
        </authorList>
    </citation>
    <scope>NUCLEOTIDE SEQUENCE [LARGE SCALE GENOMIC DNA]</scope>
    <source>
        <strain evidence="7 8">RU36E</strain>
    </source>
</reference>
<dbReference type="GO" id="GO:0000160">
    <property type="term" value="P:phosphorelay signal transduction system"/>
    <property type="evidence" value="ECO:0007669"/>
    <property type="project" value="InterPro"/>
</dbReference>
<evidence type="ECO:0000259" key="6">
    <source>
        <dbReference type="PROSITE" id="PS50887"/>
    </source>
</evidence>
<dbReference type="CDD" id="cd01949">
    <property type="entry name" value="GGDEF"/>
    <property type="match status" value="1"/>
</dbReference>
<organism evidence="7 8">
    <name type="scientific">Aquipseudomonas alcaligenes</name>
    <name type="common">Pseudomonas alcaligenes</name>
    <dbReference type="NCBI Taxonomy" id="43263"/>
    <lineage>
        <taxon>Bacteria</taxon>
        <taxon>Pseudomonadati</taxon>
        <taxon>Pseudomonadota</taxon>
        <taxon>Gammaproteobacteria</taxon>
        <taxon>Pseudomonadales</taxon>
        <taxon>Pseudomonadaceae</taxon>
        <taxon>Aquipseudomonas</taxon>
    </lineage>
</organism>
<proteinExistence type="predicted"/>
<evidence type="ECO:0000259" key="5">
    <source>
        <dbReference type="PROSITE" id="PS50883"/>
    </source>
</evidence>
<dbReference type="Gene3D" id="3.20.20.450">
    <property type="entry name" value="EAL domain"/>
    <property type="match status" value="1"/>
</dbReference>
<gene>
    <name evidence="7" type="ORF">SAMN05878282_102496</name>
</gene>
<dbReference type="AlphaFoldDB" id="A0A1N6QJB8"/>
<dbReference type="InterPro" id="IPR001789">
    <property type="entry name" value="Sig_transdc_resp-reg_receiver"/>
</dbReference>
<dbReference type="FunFam" id="3.30.70.270:FF:000001">
    <property type="entry name" value="Diguanylate cyclase domain protein"/>
    <property type="match status" value="1"/>
</dbReference>
<dbReference type="SUPFAM" id="SSF141868">
    <property type="entry name" value="EAL domain-like"/>
    <property type="match status" value="1"/>
</dbReference>
<dbReference type="SUPFAM" id="SSF52172">
    <property type="entry name" value="CheY-like"/>
    <property type="match status" value="1"/>
</dbReference>
<comment type="cofactor">
    <cofactor evidence="1">
        <name>Mg(2+)</name>
        <dbReference type="ChEBI" id="CHEBI:18420"/>
    </cofactor>
</comment>